<comment type="caution">
    <text evidence="2">The sequence shown here is derived from an EMBL/GenBank/DDBJ whole genome shotgun (WGS) entry which is preliminary data.</text>
</comment>
<dbReference type="AlphaFoldDB" id="A0ABD0M646"/>
<organism evidence="2 3">
    <name type="scientific">Batillaria attramentaria</name>
    <dbReference type="NCBI Taxonomy" id="370345"/>
    <lineage>
        <taxon>Eukaryota</taxon>
        <taxon>Metazoa</taxon>
        <taxon>Spiralia</taxon>
        <taxon>Lophotrochozoa</taxon>
        <taxon>Mollusca</taxon>
        <taxon>Gastropoda</taxon>
        <taxon>Caenogastropoda</taxon>
        <taxon>Sorbeoconcha</taxon>
        <taxon>Cerithioidea</taxon>
        <taxon>Batillariidae</taxon>
        <taxon>Batillaria</taxon>
    </lineage>
</organism>
<feature type="compositionally biased region" description="Basic and acidic residues" evidence="1">
    <location>
        <begin position="71"/>
        <end position="84"/>
    </location>
</feature>
<name>A0ABD0M646_9CAEN</name>
<sequence>MTRGLALQAAAGARLPRQATANKMPEKINQPMLPLHALIPCHLTSRLVAPFSKVCIKKIKKHVSSPLLVMPREDTRQTGGEKKIQYHQFRP</sequence>
<keyword evidence="3" id="KW-1185">Reference proteome</keyword>
<evidence type="ECO:0000313" key="2">
    <source>
        <dbReference type="EMBL" id="KAK7507131.1"/>
    </source>
</evidence>
<proteinExistence type="predicted"/>
<dbReference type="Proteomes" id="UP001519460">
    <property type="component" value="Unassembled WGS sequence"/>
</dbReference>
<reference evidence="2 3" key="1">
    <citation type="journal article" date="2023" name="Sci. Data">
        <title>Genome assembly of the Korean intertidal mud-creeper Batillaria attramentaria.</title>
        <authorList>
            <person name="Patra A.K."/>
            <person name="Ho P.T."/>
            <person name="Jun S."/>
            <person name="Lee S.J."/>
            <person name="Kim Y."/>
            <person name="Won Y.J."/>
        </authorList>
    </citation>
    <scope>NUCLEOTIDE SEQUENCE [LARGE SCALE GENOMIC DNA]</scope>
    <source>
        <strain evidence="2">Wonlab-2016</strain>
    </source>
</reference>
<protein>
    <submittedName>
        <fullName evidence="2">Uncharacterized protein</fullName>
    </submittedName>
</protein>
<accession>A0ABD0M646</accession>
<dbReference type="EMBL" id="JACVVK020000004">
    <property type="protein sequence ID" value="KAK7507131.1"/>
    <property type="molecule type" value="Genomic_DNA"/>
</dbReference>
<evidence type="ECO:0000313" key="3">
    <source>
        <dbReference type="Proteomes" id="UP001519460"/>
    </source>
</evidence>
<evidence type="ECO:0000256" key="1">
    <source>
        <dbReference type="SAM" id="MobiDB-lite"/>
    </source>
</evidence>
<gene>
    <name evidence="2" type="ORF">BaRGS_00001066</name>
</gene>
<feature type="region of interest" description="Disordered" evidence="1">
    <location>
        <begin position="70"/>
        <end position="91"/>
    </location>
</feature>